<accession>A0A1X2G4Z0</accession>
<reference evidence="2 3" key="1">
    <citation type="submission" date="2016-07" db="EMBL/GenBank/DDBJ databases">
        <title>Pervasive Adenine N6-methylation of Active Genes in Fungi.</title>
        <authorList>
            <consortium name="DOE Joint Genome Institute"/>
            <person name="Mondo S.J."/>
            <person name="Dannebaum R.O."/>
            <person name="Kuo R.C."/>
            <person name="Labutti K."/>
            <person name="Haridas S."/>
            <person name="Kuo A."/>
            <person name="Salamov A."/>
            <person name="Ahrendt S.R."/>
            <person name="Lipzen A."/>
            <person name="Sullivan W."/>
            <person name="Andreopoulos W.B."/>
            <person name="Clum A."/>
            <person name="Lindquist E."/>
            <person name="Daum C."/>
            <person name="Ramamoorthy G.K."/>
            <person name="Gryganskyi A."/>
            <person name="Culley D."/>
            <person name="Magnuson J.K."/>
            <person name="James T.Y."/>
            <person name="O'Malley M.A."/>
            <person name="Stajich J.E."/>
            <person name="Spatafora J.W."/>
            <person name="Visel A."/>
            <person name="Grigoriev I.V."/>
        </authorList>
    </citation>
    <scope>NUCLEOTIDE SEQUENCE [LARGE SCALE GENOMIC DNA]</scope>
    <source>
        <strain evidence="2 3">NRRL 3301</strain>
    </source>
</reference>
<feature type="region of interest" description="Disordered" evidence="1">
    <location>
        <begin position="168"/>
        <end position="193"/>
    </location>
</feature>
<dbReference type="Proteomes" id="UP000242146">
    <property type="component" value="Unassembled WGS sequence"/>
</dbReference>
<keyword evidence="3" id="KW-1185">Reference proteome</keyword>
<feature type="compositionally biased region" description="Basic and acidic residues" evidence="1">
    <location>
        <begin position="173"/>
        <end position="183"/>
    </location>
</feature>
<gene>
    <name evidence="2" type="ORF">DM01DRAFT_1411083</name>
</gene>
<evidence type="ECO:0000313" key="2">
    <source>
        <dbReference type="EMBL" id="ORX45065.1"/>
    </source>
</evidence>
<comment type="caution">
    <text evidence="2">The sequence shown here is derived from an EMBL/GenBank/DDBJ whole genome shotgun (WGS) entry which is preliminary data.</text>
</comment>
<evidence type="ECO:0000256" key="1">
    <source>
        <dbReference type="SAM" id="MobiDB-lite"/>
    </source>
</evidence>
<sequence>MSNRRFQNQRTDDSNLREEIAIAVEVSVQEALSEFKSDLKRQLQNVLDVHLENMKREFVSINDLPSLLPEPVVAPATPVEADQVQNESQRKRMKEAVTLAIASIGTGSTAQWDLKKPVNDSANLAFRNLVWENVRNGPHAAMLQDYSFEAFNCMKEVLNEKIIYRRRKTGKPQTREQKNERAFQRRMQAKRTQNKRNIARHILGTNVPKANDPSIKNQLLDGIGAALEPNYMSDEEYLVPDVSYMPSWRSPALNAVLHFLDTGSSEPNRFQTYEPVDVKSTRQPNTNAMHPWMYVHDKELDTDLILDSDFVVNQLKHGSIAMPAPYEPSLEI</sequence>
<dbReference type="EMBL" id="MCGT01000044">
    <property type="protein sequence ID" value="ORX45065.1"/>
    <property type="molecule type" value="Genomic_DNA"/>
</dbReference>
<organism evidence="2 3">
    <name type="scientific">Hesseltinella vesiculosa</name>
    <dbReference type="NCBI Taxonomy" id="101127"/>
    <lineage>
        <taxon>Eukaryota</taxon>
        <taxon>Fungi</taxon>
        <taxon>Fungi incertae sedis</taxon>
        <taxon>Mucoromycota</taxon>
        <taxon>Mucoromycotina</taxon>
        <taxon>Mucoromycetes</taxon>
        <taxon>Mucorales</taxon>
        <taxon>Cunninghamellaceae</taxon>
        <taxon>Hesseltinella</taxon>
    </lineage>
</organism>
<evidence type="ECO:0000313" key="3">
    <source>
        <dbReference type="Proteomes" id="UP000242146"/>
    </source>
</evidence>
<protein>
    <submittedName>
        <fullName evidence="2">Uncharacterized protein</fullName>
    </submittedName>
</protein>
<dbReference type="AlphaFoldDB" id="A0A1X2G4Z0"/>
<proteinExistence type="predicted"/>
<name>A0A1X2G4Z0_9FUNG</name>